<proteinExistence type="predicted"/>
<dbReference type="EMBL" id="RDQH01000337">
    <property type="protein sequence ID" value="RXH83248.1"/>
    <property type="molecule type" value="Genomic_DNA"/>
</dbReference>
<reference evidence="1 2" key="1">
    <citation type="submission" date="2018-10" db="EMBL/GenBank/DDBJ databases">
        <title>A high-quality apple genome assembly.</title>
        <authorList>
            <person name="Hu J."/>
        </authorList>
    </citation>
    <scope>NUCLEOTIDE SEQUENCE [LARGE SCALE GENOMIC DNA]</scope>
    <source>
        <strain evidence="2">cv. HFTH1</strain>
        <tissue evidence="1">Young leaf</tissue>
    </source>
</reference>
<evidence type="ECO:0000313" key="1">
    <source>
        <dbReference type="EMBL" id="RXH83248.1"/>
    </source>
</evidence>
<evidence type="ECO:0000313" key="2">
    <source>
        <dbReference type="Proteomes" id="UP000290289"/>
    </source>
</evidence>
<keyword evidence="2" id="KW-1185">Reference proteome</keyword>
<sequence length="110" mass="12053">MICLSQLLTVKLDRNNYPLQKSQFIPLLVSRGLLPFVDGSSQCPHALITDDEGNLTPNLTHGFNKTKKTPQEQYASSHNRVLQHRGELMNLGLASSAKFPSSLVINGGGH</sequence>
<protein>
    <submittedName>
        <fullName evidence="1">Uncharacterized protein</fullName>
    </submittedName>
</protein>
<dbReference type="Proteomes" id="UP000290289">
    <property type="component" value="Chromosome 11"/>
</dbReference>
<dbReference type="AlphaFoldDB" id="A0A498II28"/>
<organism evidence="1 2">
    <name type="scientific">Malus domestica</name>
    <name type="common">Apple</name>
    <name type="synonym">Pyrus malus</name>
    <dbReference type="NCBI Taxonomy" id="3750"/>
    <lineage>
        <taxon>Eukaryota</taxon>
        <taxon>Viridiplantae</taxon>
        <taxon>Streptophyta</taxon>
        <taxon>Embryophyta</taxon>
        <taxon>Tracheophyta</taxon>
        <taxon>Spermatophyta</taxon>
        <taxon>Magnoliopsida</taxon>
        <taxon>eudicotyledons</taxon>
        <taxon>Gunneridae</taxon>
        <taxon>Pentapetalae</taxon>
        <taxon>rosids</taxon>
        <taxon>fabids</taxon>
        <taxon>Rosales</taxon>
        <taxon>Rosaceae</taxon>
        <taxon>Amygdaloideae</taxon>
        <taxon>Maleae</taxon>
        <taxon>Malus</taxon>
    </lineage>
</organism>
<comment type="caution">
    <text evidence="1">The sequence shown here is derived from an EMBL/GenBank/DDBJ whole genome shotgun (WGS) entry which is preliminary data.</text>
</comment>
<name>A0A498II28_MALDO</name>
<accession>A0A498II28</accession>
<gene>
    <name evidence="1" type="ORF">DVH24_003746</name>
</gene>